<comment type="similarity">
    <text evidence="4">Belongs to the formaldehyde-activating enzyme family.</text>
</comment>
<dbReference type="GO" id="GO:0016840">
    <property type="term" value="F:carbon-nitrogen lyase activity"/>
    <property type="evidence" value="ECO:0007669"/>
    <property type="project" value="InterPro"/>
</dbReference>
<evidence type="ECO:0000313" key="11">
    <source>
        <dbReference type="Proteomes" id="UP000057043"/>
    </source>
</evidence>
<evidence type="ECO:0000256" key="3">
    <source>
        <dbReference type="ARBA" id="ARBA00056998"/>
    </source>
</evidence>
<keyword evidence="1" id="KW-0456">Lyase</keyword>
<dbReference type="InterPro" id="IPR020568">
    <property type="entry name" value="Ribosomal_Su5_D2-typ_SF"/>
</dbReference>
<accession>A0A101IKQ4</accession>
<dbReference type="EMBL" id="LGFT01000005">
    <property type="protein sequence ID" value="KUK45324.1"/>
    <property type="molecule type" value="Genomic_DNA"/>
</dbReference>
<evidence type="ECO:0000256" key="5">
    <source>
        <dbReference type="ARBA" id="ARBA00067042"/>
    </source>
</evidence>
<reference evidence="10 11" key="2">
    <citation type="journal article" date="2015" name="MBio">
        <title>Genome-Resolved Metagenomic Analysis Reveals Roles for Candidate Phyla and Other Microbial Community Members in Biogeochemical Transformations in Oil Reservoirs.</title>
        <authorList>
            <person name="Hu P."/>
            <person name="Tom L."/>
            <person name="Singh A."/>
            <person name="Thomas B.C."/>
            <person name="Baker B.J."/>
            <person name="Piceno Y.M."/>
            <person name="Andersen G.L."/>
            <person name="Banfield J.F."/>
        </authorList>
    </citation>
    <scope>NUCLEOTIDE SEQUENCE [LARGE SCALE GENOMIC DNA]</scope>
    <source>
        <strain evidence="8">57_489</strain>
    </source>
</reference>
<evidence type="ECO:0000313" key="8">
    <source>
        <dbReference type="EMBL" id="KUK45324.1"/>
    </source>
</evidence>
<comment type="caution">
    <text evidence="9">The sequence shown here is derived from an EMBL/GenBank/DDBJ whole genome shotgun (WGS) entry which is preliminary data.</text>
</comment>
<comment type="catalytic activity">
    <reaction evidence="2">
        <text>5,6,7,8-tetrahydromethanopterin + formaldehyde = 5,10-methylenetetrahydromethanopterin + H2O</text>
        <dbReference type="Rhea" id="RHEA:24678"/>
        <dbReference type="ChEBI" id="CHEBI:15377"/>
        <dbReference type="ChEBI" id="CHEBI:16842"/>
        <dbReference type="ChEBI" id="CHEBI:57818"/>
        <dbReference type="ChEBI" id="CHEBI:58103"/>
        <dbReference type="EC" id="4.2.1.147"/>
    </reaction>
</comment>
<sequence length="168" mass="18049">MTHHFENALIGEALVGEGPEIAHIDLVIGRKGSAVEQAFVTALASPRMGHTPLLAVLEPNLQPKPATLMVNKVTINSASQALLMFGPAQAAVAKAVMDSVAEGTIPEAEAENLLVIVSVFIEWDAEDRKKVLDYNYRATKLAIERAMRGEPTVKEALAKKDSAKHPFA</sequence>
<dbReference type="EMBL" id="LGHB01000006">
    <property type="protein sequence ID" value="KUK96951.1"/>
    <property type="molecule type" value="Genomic_DNA"/>
</dbReference>
<evidence type="ECO:0000313" key="9">
    <source>
        <dbReference type="EMBL" id="KUK96951.1"/>
    </source>
</evidence>
<dbReference type="FunFam" id="3.30.230.60:FF:000001">
    <property type="entry name" value="5,6,7,8-tetrahydromethanopterin hydro-lyase"/>
    <property type="match status" value="1"/>
</dbReference>
<evidence type="ECO:0000313" key="10">
    <source>
        <dbReference type="Proteomes" id="UP000053961"/>
    </source>
</evidence>
<dbReference type="PATRIC" id="fig|301375.6.peg.1637"/>
<name>A0A101IKQ4_9EURY</name>
<reference evidence="9" key="1">
    <citation type="journal article" date="2015" name="MBio">
        <title>Genome-resolved metagenomic analysis reveals roles for candidate phyla and other microbial community members in biogeochemical transformations in oil reservoirs.</title>
        <authorList>
            <person name="Hu P."/>
            <person name="Tom L."/>
            <person name="Singh A."/>
            <person name="Thomas B.C."/>
            <person name="Baker B.J."/>
            <person name="Piceno Y.M."/>
            <person name="Andersen G.L."/>
            <person name="Banfield J.F."/>
        </authorList>
    </citation>
    <scope>NUCLEOTIDE SEQUENCE [LARGE SCALE GENOMIC DNA]</scope>
    <source>
        <strain evidence="9">56_747</strain>
    </source>
</reference>
<dbReference type="Gene3D" id="3.30.230.60">
    <property type="entry name" value="Formaldehyde-activating enzyme"/>
    <property type="match status" value="1"/>
</dbReference>
<dbReference type="Pfam" id="PF08714">
    <property type="entry name" value="Fae"/>
    <property type="match status" value="1"/>
</dbReference>
<proteinExistence type="inferred from homology"/>
<dbReference type="NCBIfam" id="TIGR03126">
    <property type="entry name" value="one_C_fae"/>
    <property type="match status" value="1"/>
</dbReference>
<dbReference type="InterPro" id="IPR037075">
    <property type="entry name" value="HCHO-activating_enzyme_sf"/>
</dbReference>
<organism evidence="9 10">
    <name type="scientific">Methanothrix harundinacea</name>
    <dbReference type="NCBI Taxonomy" id="301375"/>
    <lineage>
        <taxon>Archaea</taxon>
        <taxon>Methanobacteriati</taxon>
        <taxon>Methanobacteriota</taxon>
        <taxon>Stenosarchaea group</taxon>
        <taxon>Methanomicrobia</taxon>
        <taxon>Methanotrichales</taxon>
        <taxon>Methanotrichaceae</taxon>
        <taxon>Methanothrix</taxon>
    </lineage>
</organism>
<dbReference type="AlphaFoldDB" id="A0A101IKQ4"/>
<evidence type="ECO:0000256" key="1">
    <source>
        <dbReference type="ARBA" id="ARBA00023239"/>
    </source>
</evidence>
<dbReference type="Proteomes" id="UP000053961">
    <property type="component" value="Unassembled WGS sequence"/>
</dbReference>
<dbReference type="GO" id="GO:0016051">
    <property type="term" value="P:carbohydrate biosynthetic process"/>
    <property type="evidence" value="ECO:0007669"/>
    <property type="project" value="InterPro"/>
</dbReference>
<evidence type="ECO:0000256" key="6">
    <source>
        <dbReference type="ARBA" id="ARBA00072885"/>
    </source>
</evidence>
<dbReference type="EC" id="4.2.1.147" evidence="5"/>
<dbReference type="InterPro" id="IPR014826">
    <property type="entry name" value="HCHO-activating_enzyme"/>
</dbReference>
<evidence type="ECO:0000256" key="4">
    <source>
        <dbReference type="ARBA" id="ARBA00061519"/>
    </source>
</evidence>
<comment type="function">
    <text evidence="3">Catalyzes the condensation of formaldehyde with tetrahydromethanopterin (H(4)MPT) to 5,10-methylenetetrahydromethanopterin.</text>
</comment>
<feature type="domain" description="Formaldehyde-activating enzyme" evidence="7">
    <location>
        <begin position="10"/>
        <end position="167"/>
    </location>
</feature>
<dbReference type="SUPFAM" id="SSF54211">
    <property type="entry name" value="Ribosomal protein S5 domain 2-like"/>
    <property type="match status" value="1"/>
</dbReference>
<dbReference type="Proteomes" id="UP000057043">
    <property type="component" value="Unassembled WGS sequence"/>
</dbReference>
<evidence type="ECO:0000256" key="2">
    <source>
        <dbReference type="ARBA" id="ARBA00052457"/>
    </source>
</evidence>
<protein>
    <recommendedName>
        <fullName evidence="6">5,6,7,8-tetrahydromethanopterin hydro-lyase</fullName>
        <ecNumber evidence="5">4.2.1.147</ecNumber>
    </recommendedName>
</protein>
<gene>
    <name evidence="8" type="ORF">XD72_0352</name>
    <name evidence="9" type="ORF">XE07_0723</name>
</gene>
<evidence type="ECO:0000259" key="7">
    <source>
        <dbReference type="Pfam" id="PF08714"/>
    </source>
</evidence>